<dbReference type="Gene3D" id="1.10.3470.10">
    <property type="entry name" value="ABC transporter involved in vitamin B12 uptake, BtuC"/>
    <property type="match status" value="1"/>
</dbReference>
<evidence type="ECO:0000313" key="9">
    <source>
        <dbReference type="Proteomes" id="UP000577408"/>
    </source>
</evidence>
<dbReference type="GO" id="GO:0043190">
    <property type="term" value="C:ATP-binding cassette (ABC) transporter complex"/>
    <property type="evidence" value="ECO:0007669"/>
    <property type="project" value="InterPro"/>
</dbReference>
<organism evidence="8 9">
    <name type="scientific">Corynebacterium wankanglinii</name>
    <dbReference type="NCBI Taxonomy" id="2735136"/>
    <lineage>
        <taxon>Bacteria</taxon>
        <taxon>Bacillati</taxon>
        <taxon>Actinomycetota</taxon>
        <taxon>Actinomycetes</taxon>
        <taxon>Mycobacteriales</taxon>
        <taxon>Corynebacteriaceae</taxon>
        <taxon>Corynebacterium</taxon>
    </lineage>
</organism>
<accession>A0A7V8UVK7</accession>
<feature type="transmembrane region" description="Helical" evidence="7">
    <location>
        <begin position="20"/>
        <end position="40"/>
    </location>
</feature>
<feature type="transmembrane region" description="Helical" evidence="7">
    <location>
        <begin position="167"/>
        <end position="190"/>
    </location>
</feature>
<feature type="transmembrane region" description="Helical" evidence="7">
    <location>
        <begin position="249"/>
        <end position="268"/>
    </location>
</feature>
<proteinExistence type="inferred from homology"/>
<keyword evidence="9" id="KW-1185">Reference proteome</keyword>
<feature type="transmembrane region" description="Helical" evidence="7">
    <location>
        <begin position="95"/>
        <end position="114"/>
    </location>
</feature>
<feature type="transmembrane region" description="Helical" evidence="7">
    <location>
        <begin position="134"/>
        <end position="155"/>
    </location>
</feature>
<dbReference type="InterPro" id="IPR037294">
    <property type="entry name" value="ABC_BtuC-like"/>
</dbReference>
<evidence type="ECO:0000256" key="7">
    <source>
        <dbReference type="SAM" id="Phobius"/>
    </source>
</evidence>
<keyword evidence="5 7" id="KW-0472">Membrane</keyword>
<evidence type="ECO:0000256" key="6">
    <source>
        <dbReference type="RuleBase" id="RU003943"/>
    </source>
</evidence>
<comment type="subcellular location">
    <subcellularLocation>
        <location evidence="6">Cell membrane</location>
        <topology evidence="6">Multi-pass membrane protein</topology>
    </subcellularLocation>
    <subcellularLocation>
        <location evidence="1">Membrane</location>
        <topology evidence="1">Multi-pass membrane protein</topology>
    </subcellularLocation>
</comment>
<dbReference type="AlphaFoldDB" id="A0A7V8UVK7"/>
<keyword evidence="4 7" id="KW-1133">Transmembrane helix</keyword>
<evidence type="ECO:0000256" key="2">
    <source>
        <dbReference type="ARBA" id="ARBA00008034"/>
    </source>
</evidence>
<keyword evidence="3 6" id="KW-0812">Transmembrane</keyword>
<evidence type="ECO:0000256" key="4">
    <source>
        <dbReference type="ARBA" id="ARBA00022989"/>
    </source>
</evidence>
<dbReference type="Pfam" id="PF00950">
    <property type="entry name" value="ABC-3"/>
    <property type="match status" value="1"/>
</dbReference>
<evidence type="ECO:0000256" key="5">
    <source>
        <dbReference type="ARBA" id="ARBA00023136"/>
    </source>
</evidence>
<feature type="transmembrane region" description="Helical" evidence="7">
    <location>
        <begin position="223"/>
        <end position="243"/>
    </location>
</feature>
<protein>
    <submittedName>
        <fullName evidence="8">Metal ABC transporter permease</fullName>
    </submittedName>
</protein>
<dbReference type="EMBL" id="JABFED010000007">
    <property type="protein sequence ID" value="MBA1838092.1"/>
    <property type="molecule type" value="Genomic_DNA"/>
</dbReference>
<dbReference type="RefSeq" id="WP_181192785.1">
    <property type="nucleotide sequence ID" value="NZ_JABFED010000007.1"/>
</dbReference>
<dbReference type="PANTHER" id="PTHR30477:SF21">
    <property type="entry name" value="ABC-3 PROTEIN"/>
    <property type="match status" value="1"/>
</dbReference>
<dbReference type="PANTHER" id="PTHR30477">
    <property type="entry name" value="ABC-TRANSPORTER METAL-BINDING PROTEIN"/>
    <property type="match status" value="1"/>
</dbReference>
<evidence type="ECO:0000313" key="8">
    <source>
        <dbReference type="EMBL" id="MBA1838092.1"/>
    </source>
</evidence>
<comment type="caution">
    <text evidence="8">The sequence shown here is derived from an EMBL/GenBank/DDBJ whole genome shotgun (WGS) entry which is preliminary data.</text>
</comment>
<evidence type="ECO:0000256" key="1">
    <source>
        <dbReference type="ARBA" id="ARBA00004141"/>
    </source>
</evidence>
<sequence>MSAFLADTSYLLGQGFVQTTLVACALLGVLSGVMAPLIVLRQMSFSVHATSELALMGASAALLFGLNVGFGAVFGAVVAALVLAALGLKGQQDSAVGVAMSFGMALSVLFIHLYPGNSNRALSLLTGQIVGVSAQNVALLAGTAVLVVGVVLALWRPLVFASADPVMAAACGVPVRSMALVFAVLVGIASAQSVQIVGALLVMSLLITPGAAAAQVTANPRMAVVLSVIFAEVAAVGGMVLSLAPGLPVSVFVAFISFGIYLVCRVIARVRG</sequence>
<comment type="similarity">
    <text evidence="2 6">Belongs to the ABC-3 integral membrane protein family.</text>
</comment>
<feature type="transmembrane region" description="Helical" evidence="7">
    <location>
        <begin position="70"/>
        <end position="88"/>
    </location>
</feature>
<dbReference type="Proteomes" id="UP000577408">
    <property type="component" value="Unassembled WGS sequence"/>
</dbReference>
<dbReference type="GO" id="GO:0055085">
    <property type="term" value="P:transmembrane transport"/>
    <property type="evidence" value="ECO:0007669"/>
    <property type="project" value="InterPro"/>
</dbReference>
<gene>
    <name evidence="8" type="ORF">HMA55_09380</name>
</gene>
<evidence type="ECO:0000256" key="3">
    <source>
        <dbReference type="ARBA" id="ARBA00022692"/>
    </source>
</evidence>
<keyword evidence="6" id="KW-0813">Transport</keyword>
<name>A0A7V8UVK7_9CORY</name>
<dbReference type="SUPFAM" id="SSF81345">
    <property type="entry name" value="ABC transporter involved in vitamin B12 uptake, BtuC"/>
    <property type="match status" value="1"/>
</dbReference>
<reference evidence="8 9" key="1">
    <citation type="submission" date="2020-05" db="EMBL/GenBank/DDBJ databases">
        <title>Descriptions of Corynebacterium xxxx sp. nov., Corynebacterium yyyy sp. nov. and Corynebacterium zzzz sp. nov.</title>
        <authorList>
            <person name="Zhang G."/>
        </authorList>
    </citation>
    <scope>NUCLEOTIDE SEQUENCE [LARGE SCALE GENOMIC DNA]</scope>
    <source>
        <strain evidence="9">zg-913</strain>
    </source>
</reference>
<dbReference type="InterPro" id="IPR001626">
    <property type="entry name" value="ABC_TroCD"/>
</dbReference>